<sequence length="78" mass="9257">MKYILIKIIEIYQATFSPDHGWFKHHHPYGYCRFYPSCSEYTRQAIEKKGAVKGTFMGIKRVLKCNPYTQPEVDHVLF</sequence>
<comment type="similarity">
    <text evidence="1">Belongs to the UPF0161 family.</text>
</comment>
<dbReference type="AlphaFoldDB" id="A0A2H0VC51"/>
<dbReference type="SMART" id="SM01234">
    <property type="entry name" value="Haemolytic"/>
    <property type="match status" value="1"/>
</dbReference>
<name>A0A2H0VC51_9BACT</name>
<comment type="function">
    <text evidence="1">Could be involved in insertion of integral membrane proteins into the membrane.</text>
</comment>
<keyword evidence="1" id="KW-0472">Membrane</keyword>
<dbReference type="EMBL" id="PFAJ01000070">
    <property type="protein sequence ID" value="PIR96664.1"/>
    <property type="molecule type" value="Genomic_DNA"/>
</dbReference>
<dbReference type="NCBIfam" id="TIGR00278">
    <property type="entry name" value="membrane protein insertion efficiency factor YidD"/>
    <property type="match status" value="1"/>
</dbReference>
<reference evidence="3" key="1">
    <citation type="submission" date="2017-09" db="EMBL/GenBank/DDBJ databases">
        <title>Depth-based differentiation of microbial function through sediment-hosted aquifers and enrichment of novel symbionts in the deep terrestrial subsurface.</title>
        <authorList>
            <person name="Probst A.J."/>
            <person name="Ladd B."/>
            <person name="Jarett J.K."/>
            <person name="Geller-Mcgrath D.E."/>
            <person name="Sieber C.M.K."/>
            <person name="Emerson J.B."/>
            <person name="Anantharaman K."/>
            <person name="Thomas B.C."/>
            <person name="Malmstrom R."/>
            <person name="Stieglmeier M."/>
            <person name="Klingl A."/>
            <person name="Woyke T."/>
            <person name="Ryan C.M."/>
            <person name="Banfield J.F."/>
        </authorList>
    </citation>
    <scope>NUCLEOTIDE SEQUENCE [LARGE SCALE GENOMIC DNA]</scope>
</reference>
<comment type="caution">
    <text evidence="2">The sequence shown here is derived from an EMBL/GenBank/DDBJ whole genome shotgun (WGS) entry which is preliminary data.</text>
</comment>
<dbReference type="PANTHER" id="PTHR33383">
    <property type="entry name" value="MEMBRANE PROTEIN INSERTION EFFICIENCY FACTOR-RELATED"/>
    <property type="match status" value="1"/>
</dbReference>
<dbReference type="Pfam" id="PF01809">
    <property type="entry name" value="YidD"/>
    <property type="match status" value="1"/>
</dbReference>
<dbReference type="GO" id="GO:0005886">
    <property type="term" value="C:plasma membrane"/>
    <property type="evidence" value="ECO:0007669"/>
    <property type="project" value="UniProtKB-SubCell"/>
</dbReference>
<gene>
    <name evidence="2" type="ORF">COT91_05375</name>
</gene>
<protein>
    <recommendedName>
        <fullName evidence="1">Putative membrane protein insertion efficiency factor</fullName>
    </recommendedName>
</protein>
<evidence type="ECO:0000313" key="3">
    <source>
        <dbReference type="Proteomes" id="UP000230557"/>
    </source>
</evidence>
<organism evidence="2 3">
    <name type="scientific">Candidatus Doudnabacteria bacterium CG10_big_fil_rev_8_21_14_0_10_41_10</name>
    <dbReference type="NCBI Taxonomy" id="1974551"/>
    <lineage>
        <taxon>Bacteria</taxon>
        <taxon>Candidatus Doudnaibacteriota</taxon>
    </lineage>
</organism>
<evidence type="ECO:0000313" key="2">
    <source>
        <dbReference type="EMBL" id="PIR96664.1"/>
    </source>
</evidence>
<evidence type="ECO:0000256" key="1">
    <source>
        <dbReference type="HAMAP-Rule" id="MF_00386"/>
    </source>
</evidence>
<dbReference type="PANTHER" id="PTHR33383:SF1">
    <property type="entry name" value="MEMBRANE PROTEIN INSERTION EFFICIENCY FACTOR-RELATED"/>
    <property type="match status" value="1"/>
</dbReference>
<comment type="subcellular location">
    <subcellularLocation>
        <location evidence="1">Cell membrane</location>
        <topology evidence="1">Peripheral membrane protein</topology>
        <orientation evidence="1">Cytoplasmic side</orientation>
    </subcellularLocation>
</comment>
<keyword evidence="1" id="KW-1003">Cell membrane</keyword>
<dbReference type="Proteomes" id="UP000230557">
    <property type="component" value="Unassembled WGS sequence"/>
</dbReference>
<dbReference type="HAMAP" id="MF_00386">
    <property type="entry name" value="UPF0161_YidD"/>
    <property type="match status" value="1"/>
</dbReference>
<proteinExistence type="inferred from homology"/>
<dbReference type="InterPro" id="IPR002696">
    <property type="entry name" value="Membr_insert_effic_factor_YidD"/>
</dbReference>
<accession>A0A2H0VC51</accession>